<keyword evidence="2" id="KW-1185">Reference proteome</keyword>
<dbReference type="Proteomes" id="UP000054845">
    <property type="component" value="Unassembled WGS sequence"/>
</dbReference>
<protein>
    <submittedName>
        <fullName evidence="1">Uncharacterized protein</fullName>
    </submittedName>
</protein>
<evidence type="ECO:0000313" key="1">
    <source>
        <dbReference type="EMBL" id="CEH12641.1"/>
    </source>
</evidence>
<dbReference type="AlphaFoldDB" id="A0A0P1BBK2"/>
<evidence type="ECO:0000313" key="2">
    <source>
        <dbReference type="Proteomes" id="UP000054845"/>
    </source>
</evidence>
<sequence>MSNVHTLAAVLTRRTHKPLTHAAAPRKFIKRDLCASPDRPFLIHRFDTILAPRSPHSQVEMRSVLRAFVVVFAVATLQIGAHPSVGDAAGRSSDVGHCPVGRERVAI</sequence>
<name>A0A0P1BBK2_9BASI</name>
<accession>A0A0P1BBK2</accession>
<proteinExistence type="predicted"/>
<dbReference type="EMBL" id="CCYA01000181">
    <property type="protein sequence ID" value="CEH12641.1"/>
    <property type="molecule type" value="Genomic_DNA"/>
</dbReference>
<organism evidence="1 2">
    <name type="scientific">Ceraceosorus bombacis</name>
    <dbReference type="NCBI Taxonomy" id="401625"/>
    <lineage>
        <taxon>Eukaryota</taxon>
        <taxon>Fungi</taxon>
        <taxon>Dikarya</taxon>
        <taxon>Basidiomycota</taxon>
        <taxon>Ustilaginomycotina</taxon>
        <taxon>Exobasidiomycetes</taxon>
        <taxon>Ceraceosorales</taxon>
        <taxon>Ceraceosoraceae</taxon>
        <taxon>Ceraceosorus</taxon>
    </lineage>
</organism>
<reference evidence="1 2" key="1">
    <citation type="submission" date="2014-09" db="EMBL/GenBank/DDBJ databases">
        <authorList>
            <person name="Magalhaes I.L.F."/>
            <person name="Oliveira U."/>
            <person name="Santos F.R."/>
            <person name="Vidigal T.H.D.A."/>
            <person name="Brescovit A.D."/>
            <person name="Santos A.J."/>
        </authorList>
    </citation>
    <scope>NUCLEOTIDE SEQUENCE [LARGE SCALE GENOMIC DNA]</scope>
</reference>
<dbReference type="OrthoDB" id="10590704at2759"/>